<proteinExistence type="predicted"/>
<protein>
    <submittedName>
        <fullName evidence="1">Uncharacterized protein</fullName>
    </submittedName>
</protein>
<sequence length="142" mass="15233">MGQSGARLLALSWTVDMVTVQGVPGVVEVPRSTVEPPEFLAQARGGASRGLRRKSLRMPVQQASSTGSLEQQPSKRQRTSGFTEEEPTTVSDETEEPTDVDLNDTSGSTAPKTTHAQEVASSEPEEEASEEDEEEGEDGDED</sequence>
<keyword evidence="2" id="KW-1185">Reference proteome</keyword>
<accession>A0ACC0P2T4</accession>
<organism evidence="1 2">
    <name type="scientific">Rhododendron molle</name>
    <name type="common">Chinese azalea</name>
    <name type="synonym">Azalea mollis</name>
    <dbReference type="NCBI Taxonomy" id="49168"/>
    <lineage>
        <taxon>Eukaryota</taxon>
        <taxon>Viridiplantae</taxon>
        <taxon>Streptophyta</taxon>
        <taxon>Embryophyta</taxon>
        <taxon>Tracheophyta</taxon>
        <taxon>Spermatophyta</taxon>
        <taxon>Magnoliopsida</taxon>
        <taxon>eudicotyledons</taxon>
        <taxon>Gunneridae</taxon>
        <taxon>Pentapetalae</taxon>
        <taxon>asterids</taxon>
        <taxon>Ericales</taxon>
        <taxon>Ericaceae</taxon>
        <taxon>Ericoideae</taxon>
        <taxon>Rhodoreae</taxon>
        <taxon>Rhododendron</taxon>
    </lineage>
</organism>
<evidence type="ECO:0000313" key="2">
    <source>
        <dbReference type="Proteomes" id="UP001062846"/>
    </source>
</evidence>
<name>A0ACC0P2T4_RHOML</name>
<reference evidence="1" key="1">
    <citation type="submission" date="2022-02" db="EMBL/GenBank/DDBJ databases">
        <title>Plant Genome Project.</title>
        <authorList>
            <person name="Zhang R.-G."/>
        </authorList>
    </citation>
    <scope>NUCLEOTIDE SEQUENCE</scope>
    <source>
        <strain evidence="1">AT1</strain>
    </source>
</reference>
<comment type="caution">
    <text evidence="1">The sequence shown here is derived from an EMBL/GenBank/DDBJ whole genome shotgun (WGS) entry which is preliminary data.</text>
</comment>
<evidence type="ECO:0000313" key="1">
    <source>
        <dbReference type="EMBL" id="KAI8559476.1"/>
    </source>
</evidence>
<dbReference type="EMBL" id="CM046391">
    <property type="protein sequence ID" value="KAI8559476.1"/>
    <property type="molecule type" value="Genomic_DNA"/>
</dbReference>
<gene>
    <name evidence="1" type="ORF">RHMOL_Rhmol04G0176900</name>
</gene>
<dbReference type="Proteomes" id="UP001062846">
    <property type="component" value="Chromosome 4"/>
</dbReference>